<sequence>MVVLKGVPSVLSPELLYVLARMGHGDEIVLADANFPVSSISRSGPELVRADGLGIPRLLEAILQLLPLDTYVPSPAAVMDLVDNDKVKGLKTPVWDEYQSLLLKAGCERERAVWKPYPKERCDGSQSPGVNHENSLQSGYPGDV</sequence>
<proteinExistence type="predicted"/>
<reference evidence="5" key="1">
    <citation type="thesis" date="2020" institute="ProQuest LLC" country="789 East Eisenhower Parkway, Ann Arbor, MI, USA">
        <title>Comparative Genomics and Chromosome Evolution.</title>
        <authorList>
            <person name="Mudd A.B."/>
        </authorList>
    </citation>
    <scope>NUCLEOTIDE SEQUENCE</scope>
    <source>
        <strain evidence="5">237g6f4</strain>
        <tissue evidence="5">Blood</tissue>
    </source>
</reference>
<dbReference type="InterPro" id="IPR023750">
    <property type="entry name" value="RbsD-like_sf"/>
</dbReference>
<dbReference type="Gene3D" id="3.40.1650.10">
    <property type="entry name" value="RbsD-like domain"/>
    <property type="match status" value="1"/>
</dbReference>
<evidence type="ECO:0000313" key="6">
    <source>
        <dbReference type="Proteomes" id="UP000824782"/>
    </source>
</evidence>
<keyword evidence="6" id="KW-1185">Reference proteome</keyword>
<dbReference type="EC" id="5.1.3.29" evidence="3"/>
<dbReference type="PANTHER" id="PTHR31690:SF4">
    <property type="entry name" value="FUCOSE MUTAROTASE"/>
    <property type="match status" value="1"/>
</dbReference>
<dbReference type="Pfam" id="PF05025">
    <property type="entry name" value="RbsD_FucU"/>
    <property type="match status" value="1"/>
</dbReference>
<name>A0AAV7A0U6_ENGPU</name>
<evidence type="ECO:0000256" key="2">
    <source>
        <dbReference type="ARBA" id="ARBA00036324"/>
    </source>
</evidence>
<dbReference type="GO" id="GO:0042806">
    <property type="term" value="F:fucose binding"/>
    <property type="evidence" value="ECO:0007669"/>
    <property type="project" value="TreeGrafter"/>
</dbReference>
<evidence type="ECO:0000256" key="1">
    <source>
        <dbReference type="ARBA" id="ARBA00023235"/>
    </source>
</evidence>
<dbReference type="GO" id="GO:0036373">
    <property type="term" value="F:L-fucose mutarotase activity"/>
    <property type="evidence" value="ECO:0007669"/>
    <property type="project" value="UniProtKB-EC"/>
</dbReference>
<dbReference type="InterPro" id="IPR007721">
    <property type="entry name" value="RbsD_FucU"/>
</dbReference>
<evidence type="ECO:0000256" key="4">
    <source>
        <dbReference type="SAM" id="MobiDB-lite"/>
    </source>
</evidence>
<protein>
    <recommendedName>
        <fullName evidence="3">L-fucose mutarotase</fullName>
        <ecNumber evidence="3">5.1.3.29</ecNumber>
    </recommendedName>
</protein>
<dbReference type="SUPFAM" id="SSF102546">
    <property type="entry name" value="RbsD-like"/>
    <property type="match status" value="1"/>
</dbReference>
<feature type="compositionally biased region" description="Polar residues" evidence="4">
    <location>
        <begin position="124"/>
        <end position="138"/>
    </location>
</feature>
<accession>A0AAV7A0U6</accession>
<evidence type="ECO:0000256" key="3">
    <source>
        <dbReference type="ARBA" id="ARBA00038859"/>
    </source>
</evidence>
<feature type="region of interest" description="Disordered" evidence="4">
    <location>
        <begin position="119"/>
        <end position="144"/>
    </location>
</feature>
<dbReference type="GO" id="GO:0006004">
    <property type="term" value="P:fucose metabolic process"/>
    <property type="evidence" value="ECO:0007669"/>
    <property type="project" value="TreeGrafter"/>
</dbReference>
<gene>
    <name evidence="5" type="ORF">GDO81_004572</name>
</gene>
<dbReference type="EMBL" id="WNYA01000011">
    <property type="protein sequence ID" value="KAG8552546.1"/>
    <property type="molecule type" value="Genomic_DNA"/>
</dbReference>
<dbReference type="InterPro" id="IPR050443">
    <property type="entry name" value="RbsD/FucU_mutarotase"/>
</dbReference>
<comment type="caution">
    <text evidence="5">The sequence shown here is derived from an EMBL/GenBank/DDBJ whole genome shotgun (WGS) entry which is preliminary data.</text>
</comment>
<organism evidence="5 6">
    <name type="scientific">Engystomops pustulosus</name>
    <name type="common">Tungara frog</name>
    <name type="synonym">Physalaemus pustulosus</name>
    <dbReference type="NCBI Taxonomy" id="76066"/>
    <lineage>
        <taxon>Eukaryota</taxon>
        <taxon>Metazoa</taxon>
        <taxon>Chordata</taxon>
        <taxon>Craniata</taxon>
        <taxon>Vertebrata</taxon>
        <taxon>Euteleostomi</taxon>
        <taxon>Amphibia</taxon>
        <taxon>Batrachia</taxon>
        <taxon>Anura</taxon>
        <taxon>Neobatrachia</taxon>
        <taxon>Hyloidea</taxon>
        <taxon>Leptodactylidae</taxon>
        <taxon>Leiuperinae</taxon>
        <taxon>Engystomops</taxon>
    </lineage>
</organism>
<dbReference type="AlphaFoldDB" id="A0AAV7A0U6"/>
<dbReference type="Proteomes" id="UP000824782">
    <property type="component" value="Unassembled WGS sequence"/>
</dbReference>
<comment type="catalytic activity">
    <reaction evidence="2">
        <text>alpha-L-fucose = beta-L-fucose</text>
        <dbReference type="Rhea" id="RHEA:25580"/>
        <dbReference type="ChEBI" id="CHEBI:42548"/>
        <dbReference type="ChEBI" id="CHEBI:42589"/>
        <dbReference type="EC" id="5.1.3.29"/>
    </reaction>
</comment>
<keyword evidence="1" id="KW-0413">Isomerase</keyword>
<evidence type="ECO:0000313" key="5">
    <source>
        <dbReference type="EMBL" id="KAG8552546.1"/>
    </source>
</evidence>
<dbReference type="PANTHER" id="PTHR31690">
    <property type="entry name" value="FUCOSE MUTAROTASE"/>
    <property type="match status" value="1"/>
</dbReference>